<organism evidence="6">
    <name type="scientific">uncultured Desulfobacterium sp</name>
    <dbReference type="NCBI Taxonomy" id="201089"/>
    <lineage>
        <taxon>Bacteria</taxon>
        <taxon>Pseudomonadati</taxon>
        <taxon>Thermodesulfobacteriota</taxon>
        <taxon>Desulfobacteria</taxon>
        <taxon>Desulfobacterales</taxon>
        <taxon>Desulfobacteriaceae</taxon>
        <taxon>Desulfobacterium</taxon>
        <taxon>environmental samples</taxon>
    </lineage>
</organism>
<dbReference type="Pfam" id="PF04060">
    <property type="entry name" value="FeS"/>
    <property type="match status" value="1"/>
</dbReference>
<dbReference type="GO" id="GO:0051539">
    <property type="term" value="F:4 iron, 4 sulfur cluster binding"/>
    <property type="evidence" value="ECO:0007669"/>
    <property type="project" value="UniProtKB-KW"/>
</dbReference>
<dbReference type="AlphaFoldDB" id="A0A445N3Q2"/>
<dbReference type="InterPro" id="IPR011005">
    <property type="entry name" value="Dihydropteroate_synth-like_sf"/>
</dbReference>
<keyword evidence="1" id="KW-0004">4Fe-4S</keyword>
<keyword evidence="4" id="KW-0411">Iron-sulfur</keyword>
<dbReference type="InterPro" id="IPR007202">
    <property type="entry name" value="4Fe-4S_dom"/>
</dbReference>
<gene>
    <name evidence="6" type="ORF">PITCH_A890056</name>
</gene>
<sequence>MLLKTYTKEIFRAKCNPGFQNVHCIAHLDQDIGEVIPFLNAELGGFEYYNDPPAVTFKNQGRLITVHPDKIAINALEDEAEAEKILEWLKREINETWEKRAEITPSYKSAPRPQIIEILKLLPKTSCRECGQPTCMVFSTLVAEGAKGPGDCPQLIGENKTKLDEYLNKFNFEV</sequence>
<evidence type="ECO:0000259" key="5">
    <source>
        <dbReference type="PROSITE" id="PS51656"/>
    </source>
</evidence>
<proteinExistence type="predicted"/>
<name>A0A445N3Q2_9BACT</name>
<dbReference type="Gene3D" id="3.20.20.20">
    <property type="entry name" value="Dihydropteroate synthase-like"/>
    <property type="match status" value="1"/>
</dbReference>
<accession>A0A445N3Q2</accession>
<evidence type="ECO:0000256" key="4">
    <source>
        <dbReference type="ARBA" id="ARBA00023014"/>
    </source>
</evidence>
<dbReference type="GO" id="GO:0046872">
    <property type="term" value="F:metal ion binding"/>
    <property type="evidence" value="ECO:0007669"/>
    <property type="project" value="UniProtKB-KW"/>
</dbReference>
<evidence type="ECO:0000256" key="2">
    <source>
        <dbReference type="ARBA" id="ARBA00022723"/>
    </source>
</evidence>
<reference evidence="6" key="1">
    <citation type="submission" date="2018-01" db="EMBL/GenBank/DDBJ databases">
        <authorList>
            <person name="Regsiter A."/>
            <person name="William W."/>
        </authorList>
    </citation>
    <scope>NUCLEOTIDE SEQUENCE</scope>
    <source>
        <strain evidence="6">TRIP AH-1</strain>
    </source>
</reference>
<evidence type="ECO:0000256" key="1">
    <source>
        <dbReference type="ARBA" id="ARBA00022485"/>
    </source>
</evidence>
<keyword evidence="2" id="KW-0479">Metal-binding</keyword>
<dbReference type="EMBL" id="OJIN01000235">
    <property type="protein sequence ID" value="SPD76347.1"/>
    <property type="molecule type" value="Genomic_DNA"/>
</dbReference>
<evidence type="ECO:0000313" key="6">
    <source>
        <dbReference type="EMBL" id="SPD76347.1"/>
    </source>
</evidence>
<protein>
    <submittedName>
        <fullName evidence="6">Putative Fe-S cluster</fullName>
    </submittedName>
</protein>
<keyword evidence="3" id="KW-0408">Iron</keyword>
<dbReference type="PROSITE" id="PS51656">
    <property type="entry name" value="4FE4S"/>
    <property type="match status" value="1"/>
</dbReference>
<evidence type="ECO:0000256" key="3">
    <source>
        <dbReference type="ARBA" id="ARBA00023004"/>
    </source>
</evidence>
<feature type="domain" description="4Fe-4S" evidence="5">
    <location>
        <begin position="110"/>
        <end position="169"/>
    </location>
</feature>